<dbReference type="PANTHER" id="PTHR10942:SF0">
    <property type="entry name" value="LEISHMANOLYSIN-LIKE PEPTIDASE"/>
    <property type="match status" value="1"/>
</dbReference>
<name>A0AAV2SZX2_CALDB</name>
<feature type="active site" evidence="8">
    <location>
        <position position="226"/>
    </location>
</feature>
<evidence type="ECO:0000256" key="4">
    <source>
        <dbReference type="ARBA" id="ARBA00022801"/>
    </source>
</evidence>
<dbReference type="FunFam" id="3.90.132.10:FF:000001">
    <property type="entry name" value="leishmanolysin-like peptidase isoform X2"/>
    <property type="match status" value="1"/>
</dbReference>
<feature type="binding site" evidence="9">
    <location>
        <position position="332"/>
    </location>
    <ligand>
        <name>Zn(2+)</name>
        <dbReference type="ChEBI" id="CHEBI:29105"/>
        <note>catalytic</note>
    </ligand>
</feature>
<evidence type="ECO:0000256" key="2">
    <source>
        <dbReference type="ARBA" id="ARBA00022670"/>
    </source>
</evidence>
<proteinExistence type="inferred from homology"/>
<dbReference type="GO" id="GO:0006508">
    <property type="term" value="P:proteolysis"/>
    <property type="evidence" value="ECO:0007669"/>
    <property type="project" value="UniProtKB-KW"/>
</dbReference>
<evidence type="ECO:0000256" key="3">
    <source>
        <dbReference type="ARBA" id="ARBA00022723"/>
    </source>
</evidence>
<feature type="binding site" evidence="9">
    <location>
        <position position="225"/>
    </location>
    <ligand>
        <name>Zn(2+)</name>
        <dbReference type="ChEBI" id="CHEBI:29105"/>
        <note>catalytic</note>
    </ligand>
</feature>
<feature type="binding site" evidence="9">
    <location>
        <position position="229"/>
    </location>
    <ligand>
        <name>Zn(2+)</name>
        <dbReference type="ChEBI" id="CHEBI:29105"/>
        <note>catalytic</note>
    </ligand>
</feature>
<keyword evidence="6 9" id="KW-0482">Metalloprotease</keyword>
<dbReference type="Pfam" id="PF01457">
    <property type="entry name" value="Peptidase_M8"/>
    <property type="match status" value="1"/>
</dbReference>
<evidence type="ECO:0000256" key="9">
    <source>
        <dbReference type="PIRSR" id="PIRSR601577-2"/>
    </source>
</evidence>
<evidence type="ECO:0000256" key="5">
    <source>
        <dbReference type="ARBA" id="ARBA00022833"/>
    </source>
</evidence>
<reference evidence="11" key="1">
    <citation type="submission" date="2024-06" db="EMBL/GenBank/DDBJ databases">
        <authorList>
            <person name="Liu X."/>
            <person name="Lenzi L."/>
            <person name="Haldenby T S."/>
            <person name="Uol C."/>
        </authorList>
    </citation>
    <scope>NUCLEOTIDE SEQUENCE</scope>
</reference>
<dbReference type="AlphaFoldDB" id="A0AAV2SZX2"/>
<accession>A0AAV2SZX2</accession>
<evidence type="ECO:0000256" key="8">
    <source>
        <dbReference type="PIRSR" id="PIRSR601577-1"/>
    </source>
</evidence>
<keyword evidence="3 9" id="KW-0479">Metal-binding</keyword>
<sequence length="528" mass="59093">MVATINLVEATPVRHLAEPEYTCWNPMDVNISFYSPRSPFEARMTTSGTLRIAAHHTSAFNSSPDRAKINEYLSQALRFWSSALRAKNPLSDSFLVQRQCNSERVQFIRQSDGIIRAYCVDGCRPAAYCYTELIPPSYLDRCREIKDGVPIMTGLAGEGVLDTDILVLVDAQAAPACSNGVLAFATVCQVDSVLNRPVMGYMNICPQSVDVNYPNSNTLKYTLLHELAHVLGFTPLLYAFMRDESGEPRTPRNPATQLPNLGRDSASYFIPSDSVITTVERTWMSAAGTFRRKIKVLRTPALLAAAREHFNCPTLDGVDLENQGGPGTSSSHFEKRLTVNELMSGSIGENQRVSTLTLSYFKDSGWYHVDMTKADSWDWGKNLGCEFVTKSCFEYMRLRKDWDAVQYPWCTRFEPFETRCLIYENAYGRCNLRKFSNELLPEYQHIPSVSGMSNSDLAHYGGQSQLADHCAYIQRKGQILNYSLLGLLRCALIMIQIHYGLSMSATMFKCQAIFALLAIGIAALPPRA</sequence>
<dbReference type="PANTHER" id="PTHR10942">
    <property type="entry name" value="LEISHMANOLYSIN-LIKE PEPTIDASE"/>
    <property type="match status" value="1"/>
</dbReference>
<evidence type="ECO:0000313" key="12">
    <source>
        <dbReference type="Proteomes" id="UP001497525"/>
    </source>
</evidence>
<evidence type="ECO:0000256" key="10">
    <source>
        <dbReference type="RuleBase" id="RU366077"/>
    </source>
</evidence>
<comment type="caution">
    <text evidence="11">The sequence shown here is derived from an EMBL/GenBank/DDBJ whole genome shotgun (WGS) entry which is preliminary data.</text>
</comment>
<dbReference type="Gene3D" id="2.10.55.10">
    <property type="entry name" value="Leishmanolysin domain 3"/>
    <property type="match status" value="1"/>
</dbReference>
<dbReference type="EC" id="3.4.24.-" evidence="10"/>
<comment type="similarity">
    <text evidence="1 10">Belongs to the peptidase M8 family.</text>
</comment>
<gene>
    <name evidence="11" type="ORF">CDAUBV1_LOCUS682</name>
</gene>
<dbReference type="GO" id="GO:0005737">
    <property type="term" value="C:cytoplasm"/>
    <property type="evidence" value="ECO:0007669"/>
    <property type="project" value="TreeGrafter"/>
</dbReference>
<comment type="cofactor">
    <cofactor evidence="9 10">
        <name>Zn(2+)</name>
        <dbReference type="ChEBI" id="CHEBI:29105"/>
    </cofactor>
    <text evidence="9 10">Binds 1 zinc ion per subunit.</text>
</comment>
<dbReference type="GO" id="GO:0004222">
    <property type="term" value="F:metalloendopeptidase activity"/>
    <property type="evidence" value="ECO:0007669"/>
    <property type="project" value="UniProtKB-UniRule"/>
</dbReference>
<evidence type="ECO:0000313" key="11">
    <source>
        <dbReference type="EMBL" id="CAL5129663.1"/>
    </source>
</evidence>
<evidence type="ECO:0000256" key="7">
    <source>
        <dbReference type="ARBA" id="ARBA00039717"/>
    </source>
</evidence>
<keyword evidence="4 10" id="KW-0378">Hydrolase</keyword>
<dbReference type="Proteomes" id="UP001497525">
    <property type="component" value="Unassembled WGS sequence"/>
</dbReference>
<dbReference type="EMBL" id="CAXLJL010000002">
    <property type="protein sequence ID" value="CAL5129663.1"/>
    <property type="molecule type" value="Genomic_DNA"/>
</dbReference>
<keyword evidence="2 10" id="KW-0645">Protease</keyword>
<keyword evidence="5 9" id="KW-0862">Zinc</keyword>
<evidence type="ECO:0000256" key="6">
    <source>
        <dbReference type="ARBA" id="ARBA00023049"/>
    </source>
</evidence>
<dbReference type="InterPro" id="IPR001577">
    <property type="entry name" value="Peptidase_M8"/>
</dbReference>
<dbReference type="Gene3D" id="3.90.132.10">
    <property type="entry name" value="Leishmanolysin , domain 2"/>
    <property type="match status" value="1"/>
</dbReference>
<dbReference type="SUPFAM" id="SSF55486">
    <property type="entry name" value="Metalloproteases ('zincins'), catalytic domain"/>
    <property type="match status" value="1"/>
</dbReference>
<dbReference type="GO" id="GO:0046872">
    <property type="term" value="F:metal ion binding"/>
    <property type="evidence" value="ECO:0007669"/>
    <property type="project" value="UniProtKB-KW"/>
</dbReference>
<evidence type="ECO:0000256" key="1">
    <source>
        <dbReference type="ARBA" id="ARBA00005860"/>
    </source>
</evidence>
<dbReference type="GO" id="GO:0016020">
    <property type="term" value="C:membrane"/>
    <property type="evidence" value="ECO:0007669"/>
    <property type="project" value="InterPro"/>
</dbReference>
<dbReference type="Gene3D" id="3.10.170.20">
    <property type="match status" value="1"/>
</dbReference>
<protein>
    <recommendedName>
        <fullName evidence="7 10">Leishmanolysin-like peptidase</fullName>
        <ecNumber evidence="10">3.4.24.-</ecNumber>
    </recommendedName>
</protein>
<dbReference type="GO" id="GO:0007155">
    <property type="term" value="P:cell adhesion"/>
    <property type="evidence" value="ECO:0007669"/>
    <property type="project" value="InterPro"/>
</dbReference>
<organism evidence="11 12">
    <name type="scientific">Calicophoron daubneyi</name>
    <name type="common">Rumen fluke</name>
    <name type="synonym">Paramphistomum daubneyi</name>
    <dbReference type="NCBI Taxonomy" id="300641"/>
    <lineage>
        <taxon>Eukaryota</taxon>
        <taxon>Metazoa</taxon>
        <taxon>Spiralia</taxon>
        <taxon>Lophotrochozoa</taxon>
        <taxon>Platyhelminthes</taxon>
        <taxon>Trematoda</taxon>
        <taxon>Digenea</taxon>
        <taxon>Plagiorchiida</taxon>
        <taxon>Pronocephalata</taxon>
        <taxon>Paramphistomoidea</taxon>
        <taxon>Paramphistomidae</taxon>
        <taxon>Calicophoron</taxon>
    </lineage>
</organism>